<protein>
    <submittedName>
        <fullName evidence="2">Uncharacterized protein</fullName>
    </submittedName>
</protein>
<reference evidence="2" key="1">
    <citation type="submission" date="2020-03" db="EMBL/GenBank/DDBJ databases">
        <title>The deep terrestrial virosphere.</title>
        <authorList>
            <person name="Holmfeldt K."/>
            <person name="Nilsson E."/>
            <person name="Simone D."/>
            <person name="Lopez-Fernandez M."/>
            <person name="Wu X."/>
            <person name="de Brujin I."/>
            <person name="Lundin D."/>
            <person name="Andersson A."/>
            <person name="Bertilsson S."/>
            <person name="Dopson M."/>
        </authorList>
    </citation>
    <scope>NUCLEOTIDE SEQUENCE</scope>
    <source>
        <strain evidence="4">MM415A00115</strain>
        <strain evidence="3">MM415B00490</strain>
        <strain evidence="2">TM448A01903</strain>
    </source>
</reference>
<dbReference type="EMBL" id="MT141521">
    <property type="protein sequence ID" value="QJA64520.1"/>
    <property type="molecule type" value="Genomic_DNA"/>
</dbReference>
<name>A0A6H1ZU76_9ZZZZ</name>
<proteinExistence type="predicted"/>
<dbReference type="EMBL" id="MT144219">
    <property type="protein sequence ID" value="QJA50825.1"/>
    <property type="molecule type" value="Genomic_DNA"/>
</dbReference>
<dbReference type="EMBL" id="MT145190">
    <property type="protein sequence ID" value="QJI04787.1"/>
    <property type="molecule type" value="Genomic_DNA"/>
</dbReference>
<evidence type="ECO:0000313" key="2">
    <source>
        <dbReference type="EMBL" id="QJA50825.1"/>
    </source>
</evidence>
<dbReference type="AlphaFoldDB" id="A0A6H1ZU76"/>
<accession>A0A6H1ZU76</accession>
<evidence type="ECO:0000313" key="4">
    <source>
        <dbReference type="EMBL" id="QJI04787.1"/>
    </source>
</evidence>
<evidence type="ECO:0000313" key="3">
    <source>
        <dbReference type="EMBL" id="QJA64520.1"/>
    </source>
</evidence>
<organism evidence="2">
    <name type="scientific">viral metagenome</name>
    <dbReference type="NCBI Taxonomy" id="1070528"/>
    <lineage>
        <taxon>unclassified sequences</taxon>
        <taxon>metagenomes</taxon>
        <taxon>organismal metagenomes</taxon>
    </lineage>
</organism>
<evidence type="ECO:0000256" key="1">
    <source>
        <dbReference type="SAM" id="MobiDB-lite"/>
    </source>
</evidence>
<gene>
    <name evidence="4" type="ORF">MM415A00115_0022</name>
    <name evidence="3" type="ORF">MM415B00490_0018</name>
    <name evidence="2" type="ORF">TM448A01903_0014</name>
</gene>
<sequence length="77" mass="9014">MNYEYTIKIVRHNNDGSEEVICHDSSKVEDSFMQLVGRGIRKVEKDQREQEELQEFVDEQKQEGDDEDSNTHPTEGI</sequence>
<feature type="region of interest" description="Disordered" evidence="1">
    <location>
        <begin position="45"/>
        <end position="77"/>
    </location>
</feature>